<dbReference type="SUPFAM" id="SSF55961">
    <property type="entry name" value="Bet v1-like"/>
    <property type="match status" value="1"/>
</dbReference>
<evidence type="ECO:0000256" key="2">
    <source>
        <dbReference type="ARBA" id="ARBA00022714"/>
    </source>
</evidence>
<gene>
    <name evidence="8" type="ORF">GCM10010909_06920</name>
</gene>
<dbReference type="InterPro" id="IPR017941">
    <property type="entry name" value="Rieske_2Fe-2S"/>
</dbReference>
<organism evidence="8 9">
    <name type="scientific">Acidocella aquatica</name>
    <dbReference type="NCBI Taxonomy" id="1922313"/>
    <lineage>
        <taxon>Bacteria</taxon>
        <taxon>Pseudomonadati</taxon>
        <taxon>Pseudomonadota</taxon>
        <taxon>Alphaproteobacteria</taxon>
        <taxon>Acetobacterales</taxon>
        <taxon>Acidocellaceae</taxon>
        <taxon>Acidocella</taxon>
    </lineage>
</organism>
<dbReference type="EMBL" id="BSOS01000007">
    <property type="protein sequence ID" value="GLR66014.1"/>
    <property type="molecule type" value="Genomic_DNA"/>
</dbReference>
<evidence type="ECO:0000256" key="6">
    <source>
        <dbReference type="ARBA" id="ARBA00023014"/>
    </source>
</evidence>
<keyword evidence="4" id="KW-0560">Oxidoreductase</keyword>
<sequence length="405" mass="46034">MAIMEEAVTFVQKENVAELGSELIPTELYYSQEQFKIERERVFSRAWLFAGRDVEIPKPGDFFAKEWDICDANILITRGKDSQIRAFHNVCSHRSVKVVWEDRGSAFGFSCPYHGWRYGLDGAAVSIPDSESFFGLDIKSCGLTPVHVEVWNSLIFINLSAAPEQTLLEFLGPIKTKILEHSLEGFESFVTIGGDVPVNWKCLIDNFQETYHLASVHRLSVADRSVGSENPLAHPISFEFFGLHRLMGVWGNPHRKPDLVEGIAIKGGGVISQGAVQQNDSHKLLRHPNWQLDVHGIFPTLLFDVAPTFFFIHEFFPVTVDQTRWHSTVWFPKAINAAQRFSQEYSVAAFRDTVAEDLAVLRTQQRAIRSGAKKYFNFQLSETMCRHSYMMLNKYIEQSPNQAVD</sequence>
<keyword evidence="3" id="KW-0479">Metal-binding</keyword>
<dbReference type="InterPro" id="IPR015879">
    <property type="entry name" value="Ring_hydroxy_dOase_asu_C_dom"/>
</dbReference>
<dbReference type="PANTHER" id="PTHR43756">
    <property type="entry name" value="CHOLINE MONOOXYGENASE, CHLOROPLASTIC"/>
    <property type="match status" value="1"/>
</dbReference>
<dbReference type="RefSeq" id="WP_284256578.1">
    <property type="nucleotide sequence ID" value="NZ_BSOS01000007.1"/>
</dbReference>
<dbReference type="InterPro" id="IPR036922">
    <property type="entry name" value="Rieske_2Fe-2S_sf"/>
</dbReference>
<evidence type="ECO:0000256" key="5">
    <source>
        <dbReference type="ARBA" id="ARBA00023004"/>
    </source>
</evidence>
<dbReference type="CDD" id="cd03469">
    <property type="entry name" value="Rieske_RO_Alpha_N"/>
    <property type="match status" value="1"/>
</dbReference>
<comment type="caution">
    <text evidence="8">The sequence shown here is derived from an EMBL/GenBank/DDBJ whole genome shotgun (WGS) entry which is preliminary data.</text>
</comment>
<dbReference type="InterPro" id="IPR001663">
    <property type="entry name" value="Rng_hydr_dOase-A"/>
</dbReference>
<evidence type="ECO:0000256" key="4">
    <source>
        <dbReference type="ARBA" id="ARBA00023002"/>
    </source>
</evidence>
<reference evidence="9" key="1">
    <citation type="journal article" date="2019" name="Int. J. Syst. Evol. Microbiol.">
        <title>The Global Catalogue of Microorganisms (GCM) 10K type strain sequencing project: providing services to taxonomists for standard genome sequencing and annotation.</title>
        <authorList>
            <consortium name="The Broad Institute Genomics Platform"/>
            <consortium name="The Broad Institute Genome Sequencing Center for Infectious Disease"/>
            <person name="Wu L."/>
            <person name="Ma J."/>
        </authorList>
    </citation>
    <scope>NUCLEOTIDE SEQUENCE [LARGE SCALE GENOMIC DNA]</scope>
    <source>
        <strain evidence="9">NBRC 112502</strain>
    </source>
</reference>
<evidence type="ECO:0000256" key="1">
    <source>
        <dbReference type="ARBA" id="ARBA00001962"/>
    </source>
</evidence>
<dbReference type="Proteomes" id="UP001156641">
    <property type="component" value="Unassembled WGS sequence"/>
</dbReference>
<feature type="domain" description="Rieske" evidence="7">
    <location>
        <begin position="47"/>
        <end position="157"/>
    </location>
</feature>
<keyword evidence="6" id="KW-0411">Iron-sulfur</keyword>
<keyword evidence="5" id="KW-0408">Iron</keyword>
<evidence type="ECO:0000313" key="9">
    <source>
        <dbReference type="Proteomes" id="UP001156641"/>
    </source>
</evidence>
<evidence type="ECO:0000313" key="8">
    <source>
        <dbReference type="EMBL" id="GLR66014.1"/>
    </source>
</evidence>
<keyword evidence="2" id="KW-0001">2Fe-2S</keyword>
<evidence type="ECO:0000259" key="7">
    <source>
        <dbReference type="PROSITE" id="PS51296"/>
    </source>
</evidence>
<dbReference type="Pfam" id="PF00355">
    <property type="entry name" value="Rieske"/>
    <property type="match status" value="1"/>
</dbReference>
<dbReference type="Gene3D" id="2.102.10.10">
    <property type="entry name" value="Rieske [2Fe-2S] iron-sulphur domain"/>
    <property type="match status" value="1"/>
</dbReference>
<proteinExistence type="predicted"/>
<accession>A0ABQ6A7C2</accession>
<comment type="cofactor">
    <cofactor evidence="1">
        <name>Fe cation</name>
        <dbReference type="ChEBI" id="CHEBI:24875"/>
    </cofactor>
</comment>
<name>A0ABQ6A7C2_9PROT</name>
<dbReference type="CDD" id="cd00680">
    <property type="entry name" value="RHO_alpha_C"/>
    <property type="match status" value="1"/>
</dbReference>
<dbReference type="SUPFAM" id="SSF50022">
    <property type="entry name" value="ISP domain"/>
    <property type="match status" value="1"/>
</dbReference>
<dbReference type="PANTHER" id="PTHR43756:SF5">
    <property type="entry name" value="CHOLINE MONOOXYGENASE, CHLOROPLASTIC"/>
    <property type="match status" value="1"/>
</dbReference>
<keyword evidence="9" id="KW-1185">Reference proteome</keyword>
<dbReference type="Pfam" id="PF00848">
    <property type="entry name" value="Ring_hydroxyl_A"/>
    <property type="match status" value="1"/>
</dbReference>
<evidence type="ECO:0000256" key="3">
    <source>
        <dbReference type="ARBA" id="ARBA00022723"/>
    </source>
</evidence>
<dbReference type="Gene3D" id="3.90.380.10">
    <property type="entry name" value="Naphthalene 1,2-dioxygenase Alpha Subunit, Chain A, domain 1"/>
    <property type="match status" value="1"/>
</dbReference>
<protein>
    <submittedName>
        <fullName evidence="8">(2Fe-2S)-binding protein</fullName>
    </submittedName>
</protein>
<dbReference type="PRINTS" id="PR00090">
    <property type="entry name" value="RNGDIOXGNASE"/>
</dbReference>
<dbReference type="PROSITE" id="PS51296">
    <property type="entry name" value="RIESKE"/>
    <property type="match status" value="1"/>
</dbReference>